<dbReference type="Proteomes" id="UP000694395">
    <property type="component" value="Chromosome 10"/>
</dbReference>
<reference evidence="2" key="3">
    <citation type="submission" date="2025-09" db="UniProtKB">
        <authorList>
            <consortium name="Ensembl"/>
        </authorList>
    </citation>
    <scope>IDENTIFICATION</scope>
</reference>
<accession>A0A8C7QZS4</accession>
<reference evidence="2" key="1">
    <citation type="submission" date="2020-07" db="EMBL/GenBank/DDBJ databases">
        <title>A long reads based de novo assembly of the rainbow trout Arlee double haploid line genome.</title>
        <authorList>
            <person name="Gao G."/>
            <person name="Palti Y."/>
        </authorList>
    </citation>
    <scope>NUCLEOTIDE SEQUENCE [LARGE SCALE GENOMIC DNA]</scope>
</reference>
<name>A0A8C7QZS4_ONCMY</name>
<sequence>AALQTDVSVCAALTERARYRHSRPDRAVAQQAGAHRAVSTTGGTACGRSGAGWGALGCRFPFTKPSLTPLLHNLQEQSRFFISILTCDGSEAPRTRLYPLDIGLVVASHKPQLRRFHH</sequence>
<dbReference type="AlphaFoldDB" id="A0A8C7QZS4"/>
<proteinExistence type="predicted"/>
<evidence type="ECO:0000256" key="1">
    <source>
        <dbReference type="SAM" id="MobiDB-lite"/>
    </source>
</evidence>
<dbReference type="Ensembl" id="ENSOMYT00000048977.2">
    <property type="protein sequence ID" value="ENSOMYP00000044972.1"/>
    <property type="gene ID" value="ENSOMYG00000020578.2"/>
</dbReference>
<protein>
    <submittedName>
        <fullName evidence="2">Uncharacterized protein</fullName>
    </submittedName>
</protein>
<keyword evidence="3" id="KW-1185">Reference proteome</keyword>
<evidence type="ECO:0000313" key="3">
    <source>
        <dbReference type="Proteomes" id="UP000694395"/>
    </source>
</evidence>
<organism evidence="2 3">
    <name type="scientific">Oncorhynchus mykiss</name>
    <name type="common">Rainbow trout</name>
    <name type="synonym">Salmo gairdneri</name>
    <dbReference type="NCBI Taxonomy" id="8022"/>
    <lineage>
        <taxon>Eukaryota</taxon>
        <taxon>Metazoa</taxon>
        <taxon>Chordata</taxon>
        <taxon>Craniata</taxon>
        <taxon>Vertebrata</taxon>
        <taxon>Euteleostomi</taxon>
        <taxon>Actinopterygii</taxon>
        <taxon>Neopterygii</taxon>
        <taxon>Teleostei</taxon>
        <taxon>Protacanthopterygii</taxon>
        <taxon>Salmoniformes</taxon>
        <taxon>Salmonidae</taxon>
        <taxon>Salmoninae</taxon>
        <taxon>Oncorhynchus</taxon>
    </lineage>
</organism>
<evidence type="ECO:0000313" key="2">
    <source>
        <dbReference type="Ensembl" id="ENSOMYP00000044972.1"/>
    </source>
</evidence>
<feature type="region of interest" description="Disordered" evidence="1">
    <location>
        <begin position="21"/>
        <end position="43"/>
    </location>
</feature>
<reference evidence="2" key="2">
    <citation type="submission" date="2025-08" db="UniProtKB">
        <authorList>
            <consortium name="Ensembl"/>
        </authorList>
    </citation>
    <scope>IDENTIFICATION</scope>
</reference>